<name>A0A392PAP5_9FABA</name>
<accession>A0A392PAP5</accession>
<proteinExistence type="predicted"/>
<organism evidence="1 2">
    <name type="scientific">Trifolium medium</name>
    <dbReference type="NCBI Taxonomy" id="97028"/>
    <lineage>
        <taxon>Eukaryota</taxon>
        <taxon>Viridiplantae</taxon>
        <taxon>Streptophyta</taxon>
        <taxon>Embryophyta</taxon>
        <taxon>Tracheophyta</taxon>
        <taxon>Spermatophyta</taxon>
        <taxon>Magnoliopsida</taxon>
        <taxon>eudicotyledons</taxon>
        <taxon>Gunneridae</taxon>
        <taxon>Pentapetalae</taxon>
        <taxon>rosids</taxon>
        <taxon>fabids</taxon>
        <taxon>Fabales</taxon>
        <taxon>Fabaceae</taxon>
        <taxon>Papilionoideae</taxon>
        <taxon>50 kb inversion clade</taxon>
        <taxon>NPAAA clade</taxon>
        <taxon>Hologalegina</taxon>
        <taxon>IRL clade</taxon>
        <taxon>Trifolieae</taxon>
        <taxon>Trifolium</taxon>
    </lineage>
</organism>
<keyword evidence="2" id="KW-1185">Reference proteome</keyword>
<evidence type="ECO:0000313" key="2">
    <source>
        <dbReference type="Proteomes" id="UP000265520"/>
    </source>
</evidence>
<dbReference type="AlphaFoldDB" id="A0A392PAP5"/>
<reference evidence="1 2" key="1">
    <citation type="journal article" date="2018" name="Front. Plant Sci.">
        <title>Red Clover (Trifolium pratense) and Zigzag Clover (T. medium) - A Picture of Genomic Similarities and Differences.</title>
        <authorList>
            <person name="Dluhosova J."/>
            <person name="Istvanek J."/>
            <person name="Nedelnik J."/>
            <person name="Repkova J."/>
        </authorList>
    </citation>
    <scope>NUCLEOTIDE SEQUENCE [LARGE SCALE GENOMIC DNA]</scope>
    <source>
        <strain evidence="2">cv. 10/8</strain>
        <tissue evidence="1">Leaf</tissue>
    </source>
</reference>
<evidence type="ECO:0000313" key="1">
    <source>
        <dbReference type="EMBL" id="MCI08510.1"/>
    </source>
</evidence>
<comment type="caution">
    <text evidence="1">The sequence shown here is derived from an EMBL/GenBank/DDBJ whole genome shotgun (WGS) entry which is preliminary data.</text>
</comment>
<protein>
    <submittedName>
        <fullName evidence="1">Uncharacterized protein</fullName>
    </submittedName>
</protein>
<dbReference type="EMBL" id="LXQA010069270">
    <property type="protein sequence ID" value="MCI08510.1"/>
    <property type="molecule type" value="Genomic_DNA"/>
</dbReference>
<dbReference type="Proteomes" id="UP000265520">
    <property type="component" value="Unassembled WGS sequence"/>
</dbReference>
<sequence>MYSQVVEVRTDGVVVVEVRTDESPSYCFRLSPSLSLSVVVERCKDWERKR</sequence>